<dbReference type="EMBL" id="CAJNRD030001123">
    <property type="protein sequence ID" value="CAG5101592.1"/>
    <property type="molecule type" value="Genomic_DNA"/>
</dbReference>
<keyword evidence="2" id="KW-1185">Reference proteome</keyword>
<organism evidence="1 2">
    <name type="scientific">Cotesia congregata</name>
    <name type="common">Parasitoid wasp</name>
    <name type="synonym">Apanteles congregatus</name>
    <dbReference type="NCBI Taxonomy" id="51543"/>
    <lineage>
        <taxon>Eukaryota</taxon>
        <taxon>Metazoa</taxon>
        <taxon>Ecdysozoa</taxon>
        <taxon>Arthropoda</taxon>
        <taxon>Hexapoda</taxon>
        <taxon>Insecta</taxon>
        <taxon>Pterygota</taxon>
        <taxon>Neoptera</taxon>
        <taxon>Endopterygota</taxon>
        <taxon>Hymenoptera</taxon>
        <taxon>Apocrita</taxon>
        <taxon>Ichneumonoidea</taxon>
        <taxon>Braconidae</taxon>
        <taxon>Microgastrinae</taxon>
        <taxon>Cotesia</taxon>
    </lineage>
</organism>
<dbReference type="AlphaFoldDB" id="A0A8J2MWH7"/>
<sequence>MNRVHLRVPFYSRFNKYLDCDSVELSAICSGEHTHRCYMKIDLAIDGTPKYDKIWYCGAMHKNPPRWYKQVDRERTSLEREQRRWSEQQHEYVPRRRELHRSELLGGLEKRLRGRVKPRAEALRVRPLEPRGLGVAEHHMSTYRHQVSPNDS</sequence>
<name>A0A8J2MWH7_COTCN</name>
<evidence type="ECO:0000313" key="2">
    <source>
        <dbReference type="Proteomes" id="UP000786811"/>
    </source>
</evidence>
<dbReference type="Proteomes" id="UP000786811">
    <property type="component" value="Unassembled WGS sequence"/>
</dbReference>
<gene>
    <name evidence="1" type="ORF">HICCMSTLAB_LOCUS10494</name>
</gene>
<protein>
    <submittedName>
        <fullName evidence="1">Uncharacterized protein</fullName>
    </submittedName>
</protein>
<evidence type="ECO:0000313" key="1">
    <source>
        <dbReference type="EMBL" id="CAG5101592.1"/>
    </source>
</evidence>
<reference evidence="1" key="1">
    <citation type="submission" date="2021-04" db="EMBL/GenBank/DDBJ databases">
        <authorList>
            <person name="Chebbi M.A.C M."/>
        </authorList>
    </citation>
    <scope>NUCLEOTIDE SEQUENCE</scope>
</reference>
<comment type="caution">
    <text evidence="1">The sequence shown here is derived from an EMBL/GenBank/DDBJ whole genome shotgun (WGS) entry which is preliminary data.</text>
</comment>
<proteinExistence type="predicted"/>
<accession>A0A8J2MWH7</accession>